<accession>C9LY36</accession>
<dbReference type="SMART" id="SM00947">
    <property type="entry name" value="Pro_CA"/>
    <property type="match status" value="1"/>
</dbReference>
<dbReference type="HOGENOM" id="CLU_084253_3_0_9"/>
<feature type="binding site" evidence="6">
    <location>
        <position position="44"/>
    </location>
    <ligand>
        <name>Zn(2+)</name>
        <dbReference type="ChEBI" id="CHEBI:29105"/>
    </ligand>
</feature>
<reference evidence="7 10" key="2">
    <citation type="submission" date="2011-04" db="EMBL/GenBank/DDBJ databases">
        <title>The complete genome of Selenomonas sputigena DSM 20758.</title>
        <authorList>
            <consortium name="US DOE Joint Genome Institute (JGI-PGF)"/>
            <person name="Lucas S."/>
            <person name="Copeland A."/>
            <person name="Lapidus A."/>
            <person name="Bruce D."/>
            <person name="Goodwin L."/>
            <person name="Pitluck S."/>
            <person name="Peters L."/>
            <person name="Kyrpides N."/>
            <person name="Mavromatis K."/>
            <person name="Ivanova N."/>
            <person name="Ovchinnikova G."/>
            <person name="Teshima H."/>
            <person name="Detter J.C."/>
            <person name="Tapia R."/>
            <person name="Han C."/>
            <person name="Land M."/>
            <person name="Hauser L."/>
            <person name="Markowitz V."/>
            <person name="Cheng J.-F."/>
            <person name="Hugenholtz P."/>
            <person name="Woyke T."/>
            <person name="Wu D."/>
            <person name="Gronow S."/>
            <person name="Wellnitz S."/>
            <person name="Schneider S."/>
            <person name="Klenk H.-P."/>
            <person name="Eisen J.A."/>
        </authorList>
    </citation>
    <scope>NUCLEOTIDE SEQUENCE [LARGE SCALE GENOMIC DNA]</scope>
    <source>
        <strain evidence="7">ATCC 35185</strain>
        <strain evidence="10">ATCC 35185 / DSM 20758 / VPI D19B-28</strain>
    </source>
</reference>
<evidence type="ECO:0000256" key="4">
    <source>
        <dbReference type="ARBA" id="ARBA00022833"/>
    </source>
</evidence>
<comment type="catalytic activity">
    <reaction evidence="5">
        <text>hydrogencarbonate + H(+) = CO2 + H2O</text>
        <dbReference type="Rhea" id="RHEA:10748"/>
        <dbReference type="ChEBI" id="CHEBI:15377"/>
        <dbReference type="ChEBI" id="CHEBI:15378"/>
        <dbReference type="ChEBI" id="CHEBI:16526"/>
        <dbReference type="ChEBI" id="CHEBI:17544"/>
        <dbReference type="EC" id="4.2.1.1"/>
    </reaction>
</comment>
<proteinExistence type="inferred from homology"/>
<keyword evidence="8" id="KW-0456">Lyase</keyword>
<evidence type="ECO:0000256" key="1">
    <source>
        <dbReference type="ARBA" id="ARBA00006217"/>
    </source>
</evidence>
<dbReference type="EMBL" id="CP002637">
    <property type="protein sequence ID" value="AEB99284.1"/>
    <property type="molecule type" value="Genomic_DNA"/>
</dbReference>
<reference evidence="8 9" key="1">
    <citation type="submission" date="2009-09" db="EMBL/GenBank/DDBJ databases">
        <authorList>
            <person name="Weinstock G."/>
            <person name="Sodergren E."/>
            <person name="Clifton S."/>
            <person name="Fulton L."/>
            <person name="Fulton B."/>
            <person name="Courtney L."/>
            <person name="Fronick C."/>
            <person name="Harrison M."/>
            <person name="Strong C."/>
            <person name="Farmer C."/>
            <person name="Delahaunty K."/>
            <person name="Markovic C."/>
            <person name="Hall O."/>
            <person name="Minx P."/>
            <person name="Tomlinson C."/>
            <person name="Mitreva M."/>
            <person name="Nelson J."/>
            <person name="Hou S."/>
            <person name="Wollam A."/>
            <person name="Pepin K.H."/>
            <person name="Johnson M."/>
            <person name="Bhonagiri V."/>
            <person name="Nash W.E."/>
            <person name="Warren W."/>
            <person name="Chinwalla A."/>
            <person name="Mardis E.R."/>
            <person name="Wilson R.K."/>
        </authorList>
    </citation>
    <scope>NUCLEOTIDE SEQUENCE [LARGE SCALE GENOMIC DNA]</scope>
    <source>
        <strain evidence="8">ATCC 35185</strain>
        <strain evidence="9">ATCC 35185 / DSM 20758 / VPI D19B-28</strain>
    </source>
</reference>
<evidence type="ECO:0000313" key="10">
    <source>
        <dbReference type="Proteomes" id="UP000011124"/>
    </source>
</evidence>
<dbReference type="PANTHER" id="PTHR43175:SF3">
    <property type="entry name" value="CARBON DISULFIDE HYDROLASE"/>
    <property type="match status" value="1"/>
</dbReference>
<feature type="binding site" evidence="6">
    <location>
        <position position="42"/>
    </location>
    <ligand>
        <name>Zn(2+)</name>
        <dbReference type="ChEBI" id="CHEBI:29105"/>
    </ligand>
</feature>
<keyword evidence="10" id="KW-1185">Reference proteome</keyword>
<dbReference type="GO" id="GO:0008270">
    <property type="term" value="F:zinc ion binding"/>
    <property type="evidence" value="ECO:0007669"/>
    <property type="project" value="InterPro"/>
</dbReference>
<comment type="cofactor">
    <cofactor evidence="6">
        <name>Zn(2+)</name>
        <dbReference type="ChEBI" id="CHEBI:29105"/>
    </cofactor>
    <text evidence="6">Binds 1 zinc ion per subunit.</text>
</comment>
<dbReference type="GO" id="GO:0004089">
    <property type="term" value="F:carbonate dehydratase activity"/>
    <property type="evidence" value="ECO:0007669"/>
    <property type="project" value="UniProtKB-EC"/>
</dbReference>
<dbReference type="Proteomes" id="UP000003505">
    <property type="component" value="Unassembled WGS sequence"/>
</dbReference>
<feature type="binding site" evidence="6">
    <location>
        <position position="103"/>
    </location>
    <ligand>
        <name>Zn(2+)</name>
        <dbReference type="ChEBI" id="CHEBI:29105"/>
    </ligand>
</feature>
<comment type="similarity">
    <text evidence="1">Belongs to the beta-class carbonic anhydrase family.</text>
</comment>
<sequence length="187" mass="20644">MTRLEEMLQANEAYCKNPPVDYTGEDAHESKLPKKKIAVFTCMDTRLVELLEPALGLKRGDAKFVKTVGNTLIGPFDGVVRSLMVATYELGIEEIFVVGHDECGMAKTTAKSLIEAMHARGVDDAAIAPLREELVHWADSFSHPAENVKEVVQKLRENPLLPKDLKIHGLMLHPRTGKVDLIESGDA</sequence>
<evidence type="ECO:0000256" key="3">
    <source>
        <dbReference type="ARBA" id="ARBA00022723"/>
    </source>
</evidence>
<evidence type="ECO:0000256" key="5">
    <source>
        <dbReference type="ARBA" id="ARBA00048348"/>
    </source>
</evidence>
<dbReference type="STRING" id="546271.Selsp_0310"/>
<dbReference type="RefSeq" id="WP_006193759.1">
    <property type="nucleotide sequence ID" value="NC_015437.1"/>
</dbReference>
<dbReference type="Gene3D" id="3.40.1050.10">
    <property type="entry name" value="Carbonic anhydrase"/>
    <property type="match status" value="1"/>
</dbReference>
<dbReference type="EMBL" id="ACKP02000050">
    <property type="protein sequence ID" value="EEX76230.1"/>
    <property type="molecule type" value="Genomic_DNA"/>
</dbReference>
<keyword evidence="3 6" id="KW-0479">Metal-binding</keyword>
<organism evidence="8 9">
    <name type="scientific">Selenomonas sputigena (strain ATCC 35185 / DSM 20758 / CCUG 44933 / VPI D19B-28)</name>
    <dbReference type="NCBI Taxonomy" id="546271"/>
    <lineage>
        <taxon>Bacteria</taxon>
        <taxon>Bacillati</taxon>
        <taxon>Bacillota</taxon>
        <taxon>Negativicutes</taxon>
        <taxon>Selenomonadales</taxon>
        <taxon>Selenomonadaceae</taxon>
        <taxon>Selenomonas</taxon>
    </lineage>
</organism>
<evidence type="ECO:0000313" key="7">
    <source>
        <dbReference type="EMBL" id="AEB99284.1"/>
    </source>
</evidence>
<evidence type="ECO:0000313" key="8">
    <source>
        <dbReference type="EMBL" id="EEX76230.1"/>
    </source>
</evidence>
<dbReference type="Pfam" id="PF00484">
    <property type="entry name" value="Pro_CA"/>
    <property type="match status" value="1"/>
</dbReference>
<dbReference type="eggNOG" id="COG0288">
    <property type="taxonomic scope" value="Bacteria"/>
</dbReference>
<evidence type="ECO:0000313" key="9">
    <source>
        <dbReference type="Proteomes" id="UP000003505"/>
    </source>
</evidence>
<dbReference type="InterPro" id="IPR001765">
    <property type="entry name" value="Carbonic_anhydrase"/>
</dbReference>
<evidence type="ECO:0000256" key="2">
    <source>
        <dbReference type="ARBA" id="ARBA00012925"/>
    </source>
</evidence>
<dbReference type="KEGG" id="ssg:Selsp_0310"/>
<name>C9LY36_SELS3</name>
<dbReference type="PANTHER" id="PTHR43175">
    <property type="entry name" value="CARBONIC ANHYDRASE"/>
    <property type="match status" value="1"/>
</dbReference>
<protein>
    <recommendedName>
        <fullName evidence="2">carbonic anhydrase</fullName>
        <ecNumber evidence="2">4.2.1.1</ecNumber>
    </recommendedName>
</protein>
<dbReference type="OrthoDB" id="9792260at2"/>
<dbReference type="InterPro" id="IPR036874">
    <property type="entry name" value="Carbonic_anhydrase_sf"/>
</dbReference>
<dbReference type="EC" id="4.2.1.1" evidence="2"/>
<dbReference type="AlphaFoldDB" id="C9LY36"/>
<dbReference type="Proteomes" id="UP000011124">
    <property type="component" value="Chromosome"/>
</dbReference>
<keyword evidence="4 6" id="KW-0862">Zinc</keyword>
<feature type="binding site" evidence="6">
    <location>
        <position position="100"/>
    </location>
    <ligand>
        <name>Zn(2+)</name>
        <dbReference type="ChEBI" id="CHEBI:29105"/>
    </ligand>
</feature>
<gene>
    <name evidence="8" type="primary">cah</name>
    <name evidence="7" type="ordered locus">Selsp_0310</name>
    <name evidence="8" type="ORF">SELSPUOL_02395</name>
</gene>
<dbReference type="CDD" id="cd03379">
    <property type="entry name" value="beta_CA_cladeD"/>
    <property type="match status" value="1"/>
</dbReference>
<dbReference type="SUPFAM" id="SSF53056">
    <property type="entry name" value="beta-carbonic anhydrase, cab"/>
    <property type="match status" value="1"/>
</dbReference>
<evidence type="ECO:0000256" key="6">
    <source>
        <dbReference type="PIRSR" id="PIRSR601765-1"/>
    </source>
</evidence>